<accession>A0A918Y7S5</accession>
<dbReference type="Proteomes" id="UP000608955">
    <property type="component" value="Unassembled WGS sequence"/>
</dbReference>
<dbReference type="PRINTS" id="PR00455">
    <property type="entry name" value="HTHTETR"/>
</dbReference>
<dbReference type="PROSITE" id="PS01081">
    <property type="entry name" value="HTH_TETR_1"/>
    <property type="match status" value="1"/>
</dbReference>
<dbReference type="InterPro" id="IPR009057">
    <property type="entry name" value="Homeodomain-like_sf"/>
</dbReference>
<keyword evidence="3" id="KW-0804">Transcription</keyword>
<evidence type="ECO:0000256" key="3">
    <source>
        <dbReference type="ARBA" id="ARBA00023163"/>
    </source>
</evidence>
<reference evidence="6" key="2">
    <citation type="submission" date="2020-09" db="EMBL/GenBank/DDBJ databases">
        <authorList>
            <person name="Sun Q."/>
            <person name="Ohkuma M."/>
        </authorList>
    </citation>
    <scope>NUCLEOTIDE SEQUENCE</scope>
    <source>
        <strain evidence="6">JCM 4654</strain>
    </source>
</reference>
<dbReference type="GO" id="GO:0000976">
    <property type="term" value="F:transcription cis-regulatory region binding"/>
    <property type="evidence" value="ECO:0007669"/>
    <property type="project" value="TreeGrafter"/>
</dbReference>
<protein>
    <submittedName>
        <fullName evidence="6">Gamma-butyrolactone-binding protein</fullName>
    </submittedName>
</protein>
<comment type="caution">
    <text evidence="6">The sequence shown here is derived from an EMBL/GenBank/DDBJ whole genome shotgun (WGS) entry which is preliminary data.</text>
</comment>
<keyword evidence="7" id="KW-1185">Reference proteome</keyword>
<feature type="domain" description="HTH tetR-type" evidence="5">
    <location>
        <begin position="8"/>
        <end position="68"/>
    </location>
</feature>
<proteinExistence type="predicted"/>
<organism evidence="6 7">
    <name type="scientific">Streptomyces naganishii JCM 4654</name>
    <dbReference type="NCBI Taxonomy" id="1306179"/>
    <lineage>
        <taxon>Bacteria</taxon>
        <taxon>Bacillati</taxon>
        <taxon>Actinomycetota</taxon>
        <taxon>Actinomycetes</taxon>
        <taxon>Kitasatosporales</taxon>
        <taxon>Streptomycetaceae</taxon>
        <taxon>Streptomyces</taxon>
    </lineage>
</organism>
<reference evidence="6" key="1">
    <citation type="journal article" date="2014" name="Int. J. Syst. Evol. Microbiol.">
        <title>Complete genome sequence of Corynebacterium casei LMG S-19264T (=DSM 44701T), isolated from a smear-ripened cheese.</title>
        <authorList>
            <consortium name="US DOE Joint Genome Institute (JGI-PGF)"/>
            <person name="Walter F."/>
            <person name="Albersmeier A."/>
            <person name="Kalinowski J."/>
            <person name="Ruckert C."/>
        </authorList>
    </citation>
    <scope>NUCLEOTIDE SEQUENCE</scope>
    <source>
        <strain evidence="6">JCM 4654</strain>
    </source>
</reference>
<evidence type="ECO:0000313" key="6">
    <source>
        <dbReference type="EMBL" id="GHD92848.1"/>
    </source>
</evidence>
<evidence type="ECO:0000256" key="4">
    <source>
        <dbReference type="PROSITE-ProRule" id="PRU00335"/>
    </source>
</evidence>
<dbReference type="Pfam" id="PF00440">
    <property type="entry name" value="TetR_N"/>
    <property type="match status" value="1"/>
</dbReference>
<dbReference type="RefSeq" id="WP_190179837.1">
    <property type="nucleotide sequence ID" value="NZ_BMVF01000013.1"/>
</dbReference>
<dbReference type="PROSITE" id="PS50977">
    <property type="entry name" value="HTH_TETR_2"/>
    <property type="match status" value="1"/>
</dbReference>
<dbReference type="InterPro" id="IPR047923">
    <property type="entry name" value="ArpA-like"/>
</dbReference>
<evidence type="ECO:0000259" key="5">
    <source>
        <dbReference type="PROSITE" id="PS50977"/>
    </source>
</evidence>
<evidence type="ECO:0000256" key="2">
    <source>
        <dbReference type="ARBA" id="ARBA00023125"/>
    </source>
</evidence>
<dbReference type="InterPro" id="IPR001647">
    <property type="entry name" value="HTH_TetR"/>
</dbReference>
<evidence type="ECO:0000256" key="1">
    <source>
        <dbReference type="ARBA" id="ARBA00023015"/>
    </source>
</evidence>
<name>A0A918Y7S5_9ACTN</name>
<feature type="DNA-binding region" description="H-T-H motif" evidence="4">
    <location>
        <begin position="31"/>
        <end position="50"/>
    </location>
</feature>
<dbReference type="InterPro" id="IPR050109">
    <property type="entry name" value="HTH-type_TetR-like_transc_reg"/>
</dbReference>
<keyword evidence="1" id="KW-0805">Transcription regulation</keyword>
<dbReference type="SUPFAM" id="SSF48498">
    <property type="entry name" value="Tetracyclin repressor-like, C-terminal domain"/>
    <property type="match status" value="1"/>
</dbReference>
<dbReference type="InterPro" id="IPR054126">
    <property type="entry name" value="CprB_TetR_C"/>
</dbReference>
<dbReference type="AlphaFoldDB" id="A0A918Y7S5"/>
<dbReference type="PANTHER" id="PTHR30055">
    <property type="entry name" value="HTH-TYPE TRANSCRIPTIONAL REGULATOR RUTR"/>
    <property type="match status" value="1"/>
</dbReference>
<sequence>MVRQERAIRTRRAILEAAASLFDEHGYEGASTTDIIMRSGLTRGALYHHFPSKESIAVALVDSQSEALEAPERNLRLQSLIDLTFQYARRLQTDPVLRASVRLTVEQASFHSPGSRPYKAAEDAVSRQLHLAGQKGELLPGVDIDEITQFIVGAFTGVQLVSHVYSERRDLPERVSAMWRLILPGLAVPGLLLRLRLSPP</sequence>
<dbReference type="InterPro" id="IPR023772">
    <property type="entry name" value="DNA-bd_HTH_TetR-type_CS"/>
</dbReference>
<dbReference type="Gene3D" id="1.10.357.10">
    <property type="entry name" value="Tetracycline Repressor, domain 2"/>
    <property type="match status" value="1"/>
</dbReference>
<dbReference type="EMBL" id="BMVF01000013">
    <property type="protein sequence ID" value="GHD92848.1"/>
    <property type="molecule type" value="Genomic_DNA"/>
</dbReference>
<dbReference type="Pfam" id="PF21935">
    <property type="entry name" value="TetR_C_45"/>
    <property type="match status" value="1"/>
</dbReference>
<dbReference type="NCBIfam" id="NF041196">
    <property type="entry name" value="ScbR_bind_reg"/>
    <property type="match status" value="1"/>
</dbReference>
<evidence type="ECO:0000313" key="7">
    <source>
        <dbReference type="Proteomes" id="UP000608955"/>
    </source>
</evidence>
<gene>
    <name evidence="6" type="ORF">GCM10010508_47310</name>
</gene>
<dbReference type="InterPro" id="IPR036271">
    <property type="entry name" value="Tet_transcr_reg_TetR-rel_C_sf"/>
</dbReference>
<dbReference type="PANTHER" id="PTHR30055:SF234">
    <property type="entry name" value="HTH-TYPE TRANSCRIPTIONAL REGULATOR BETI"/>
    <property type="match status" value="1"/>
</dbReference>
<keyword evidence="2 4" id="KW-0238">DNA-binding</keyword>
<dbReference type="GO" id="GO:0003700">
    <property type="term" value="F:DNA-binding transcription factor activity"/>
    <property type="evidence" value="ECO:0007669"/>
    <property type="project" value="TreeGrafter"/>
</dbReference>
<dbReference type="SUPFAM" id="SSF46689">
    <property type="entry name" value="Homeodomain-like"/>
    <property type="match status" value="1"/>
</dbReference>